<organism evidence="1">
    <name type="scientific">marine sediment metagenome</name>
    <dbReference type="NCBI Taxonomy" id="412755"/>
    <lineage>
        <taxon>unclassified sequences</taxon>
        <taxon>metagenomes</taxon>
        <taxon>ecological metagenomes</taxon>
    </lineage>
</organism>
<evidence type="ECO:0008006" key="2">
    <source>
        <dbReference type="Google" id="ProtNLM"/>
    </source>
</evidence>
<dbReference type="Gene3D" id="2.60.120.200">
    <property type="match status" value="1"/>
</dbReference>
<accession>X1QEC9</accession>
<comment type="caution">
    <text evidence="1">The sequence shown here is derived from an EMBL/GenBank/DDBJ whole genome shotgun (WGS) entry which is preliminary data.</text>
</comment>
<reference evidence="1" key="1">
    <citation type="journal article" date="2014" name="Front. Microbiol.">
        <title>High frequency of phylogenetically diverse reductive dehalogenase-homologous genes in deep subseafloor sedimentary metagenomes.</title>
        <authorList>
            <person name="Kawai M."/>
            <person name="Futagami T."/>
            <person name="Toyoda A."/>
            <person name="Takaki Y."/>
            <person name="Nishi S."/>
            <person name="Hori S."/>
            <person name="Arai W."/>
            <person name="Tsubouchi T."/>
            <person name="Morono Y."/>
            <person name="Uchiyama I."/>
            <person name="Ito T."/>
            <person name="Fujiyama A."/>
            <person name="Inagaki F."/>
            <person name="Takami H."/>
        </authorList>
    </citation>
    <scope>NUCLEOTIDE SEQUENCE</scope>
    <source>
        <strain evidence="1">Expedition CK06-06</strain>
    </source>
</reference>
<name>X1QEC9_9ZZZZ</name>
<dbReference type="InterPro" id="IPR013320">
    <property type="entry name" value="ConA-like_dom_sf"/>
</dbReference>
<gene>
    <name evidence="1" type="ORF">S12H4_10922</name>
</gene>
<feature type="non-terminal residue" evidence="1">
    <location>
        <position position="1"/>
    </location>
</feature>
<evidence type="ECO:0000313" key="1">
    <source>
        <dbReference type="EMBL" id="GAI66548.1"/>
    </source>
</evidence>
<protein>
    <recommendedName>
        <fullName evidence="2">LamG-like jellyroll fold domain-containing protein</fullName>
    </recommendedName>
</protein>
<proteinExistence type="predicted"/>
<dbReference type="AlphaFoldDB" id="X1QEC9"/>
<sequence length="268" mass="28918">SESGDLSLCTNNDGQNIDHWWTGGFGSDQSGVGYADGTVHLAIVTYEEATNAYTFYHLDGGAAAAHGSGGALDWSGEWDETLDYGLRLGSHRNATIREDEEPDFFPDLDGQIDMFAIWNRALATSEMPEIAEYSPGLVGQATNPSPAGDDVCPNVVLSWTAGEYAETHNVYFGTDEAKVTDANTTEQLGVLVSPVEGQTENYYPTGGTLDLDFGQTYYWRIDEVNGPSDPNKGDVWWFTVEPYSIQIPNTSITATADSTSAGGPEKTL</sequence>
<feature type="non-terminal residue" evidence="1">
    <location>
        <position position="268"/>
    </location>
</feature>
<dbReference type="SUPFAM" id="SSF49899">
    <property type="entry name" value="Concanavalin A-like lectins/glucanases"/>
    <property type="match status" value="1"/>
</dbReference>
<dbReference type="EMBL" id="BARW01004785">
    <property type="protein sequence ID" value="GAI66548.1"/>
    <property type="molecule type" value="Genomic_DNA"/>
</dbReference>